<feature type="non-terminal residue" evidence="1">
    <location>
        <position position="1"/>
    </location>
</feature>
<name>X1T3E8_9ZZZZ</name>
<evidence type="ECO:0000313" key="1">
    <source>
        <dbReference type="EMBL" id="GAI74534.1"/>
    </source>
</evidence>
<comment type="caution">
    <text evidence="1">The sequence shown here is derived from an EMBL/GenBank/DDBJ whole genome shotgun (WGS) entry which is preliminary data.</text>
</comment>
<protein>
    <submittedName>
        <fullName evidence="1">Uncharacterized protein</fullName>
    </submittedName>
</protein>
<sequence>YFLKVTLLWALFSSWPDAKVILEPSGEKRGDPSFELSQMKRGYEDNRIY</sequence>
<dbReference type="AlphaFoldDB" id="X1T3E8"/>
<reference evidence="1" key="1">
    <citation type="journal article" date="2014" name="Front. Microbiol.">
        <title>High frequency of phylogenetically diverse reductive dehalogenase-homologous genes in deep subseafloor sedimentary metagenomes.</title>
        <authorList>
            <person name="Kawai M."/>
            <person name="Futagami T."/>
            <person name="Toyoda A."/>
            <person name="Takaki Y."/>
            <person name="Nishi S."/>
            <person name="Hori S."/>
            <person name="Arai W."/>
            <person name="Tsubouchi T."/>
            <person name="Morono Y."/>
            <person name="Uchiyama I."/>
            <person name="Ito T."/>
            <person name="Fujiyama A."/>
            <person name="Inagaki F."/>
            <person name="Takami H."/>
        </authorList>
    </citation>
    <scope>NUCLEOTIDE SEQUENCE</scope>
    <source>
        <strain evidence="1">Expedition CK06-06</strain>
    </source>
</reference>
<gene>
    <name evidence="1" type="ORF">S12H4_20312</name>
</gene>
<accession>X1T3E8</accession>
<proteinExistence type="predicted"/>
<organism evidence="1">
    <name type="scientific">marine sediment metagenome</name>
    <dbReference type="NCBI Taxonomy" id="412755"/>
    <lineage>
        <taxon>unclassified sequences</taxon>
        <taxon>metagenomes</taxon>
        <taxon>ecological metagenomes</taxon>
    </lineage>
</organism>
<dbReference type="EMBL" id="BARW01010280">
    <property type="protein sequence ID" value="GAI74534.1"/>
    <property type="molecule type" value="Genomic_DNA"/>
</dbReference>